<keyword evidence="1" id="KW-0378">Hydrolase</keyword>
<gene>
    <name evidence="4" type="ORF">LEP1GSC193_0267</name>
</gene>
<dbReference type="AlphaFoldDB" id="T0G6D2"/>
<dbReference type="Pfam" id="PF07228">
    <property type="entry name" value="SpoIIE"/>
    <property type="match status" value="1"/>
</dbReference>
<dbReference type="InterPro" id="IPR001932">
    <property type="entry name" value="PPM-type_phosphatase-like_dom"/>
</dbReference>
<evidence type="ECO:0000256" key="1">
    <source>
        <dbReference type="ARBA" id="ARBA00022801"/>
    </source>
</evidence>
<dbReference type="PANTHER" id="PTHR43156">
    <property type="entry name" value="STAGE II SPORULATION PROTEIN E-RELATED"/>
    <property type="match status" value="1"/>
</dbReference>
<dbReference type="InterPro" id="IPR036457">
    <property type="entry name" value="PPM-type-like_dom_sf"/>
</dbReference>
<dbReference type="SUPFAM" id="SSF81606">
    <property type="entry name" value="PP2C-like"/>
    <property type="match status" value="1"/>
</dbReference>
<feature type="transmembrane region" description="Helical" evidence="2">
    <location>
        <begin position="186"/>
        <end position="206"/>
    </location>
</feature>
<comment type="caution">
    <text evidence="4">The sequence shown here is derived from an EMBL/GenBank/DDBJ whole genome shotgun (WGS) entry which is preliminary data.</text>
</comment>
<feature type="transmembrane region" description="Helical" evidence="2">
    <location>
        <begin position="75"/>
        <end position="96"/>
    </location>
</feature>
<feature type="transmembrane region" description="Helical" evidence="2">
    <location>
        <begin position="108"/>
        <end position="128"/>
    </location>
</feature>
<evidence type="ECO:0000256" key="2">
    <source>
        <dbReference type="SAM" id="Phobius"/>
    </source>
</evidence>
<keyword evidence="2" id="KW-0812">Transmembrane</keyword>
<protein>
    <submittedName>
        <fullName evidence="4">SpoIIE-like protein phosphatase domain protein</fullName>
    </submittedName>
</protein>
<evidence type="ECO:0000313" key="5">
    <source>
        <dbReference type="Proteomes" id="UP000015445"/>
    </source>
</evidence>
<dbReference type="EMBL" id="AOHD02000017">
    <property type="protein sequence ID" value="EQA81777.1"/>
    <property type="molecule type" value="Genomic_DNA"/>
</dbReference>
<accession>T0G6D2</accession>
<organism evidence="4 5">
    <name type="scientific">Leptospira alstonii serovar Pingchang str. 80-412</name>
    <dbReference type="NCBI Taxonomy" id="1218564"/>
    <lineage>
        <taxon>Bacteria</taxon>
        <taxon>Pseudomonadati</taxon>
        <taxon>Spirochaetota</taxon>
        <taxon>Spirochaetia</taxon>
        <taxon>Leptospirales</taxon>
        <taxon>Leptospiraceae</taxon>
        <taxon>Leptospira</taxon>
    </lineage>
</organism>
<feature type="domain" description="PPM-type phosphatase" evidence="3">
    <location>
        <begin position="261"/>
        <end position="480"/>
    </location>
</feature>
<dbReference type="Gene3D" id="3.60.40.10">
    <property type="entry name" value="PPM-type phosphatase domain"/>
    <property type="match status" value="1"/>
</dbReference>
<feature type="transmembrane region" description="Helical" evidence="2">
    <location>
        <begin position="134"/>
        <end position="150"/>
    </location>
</feature>
<dbReference type="GO" id="GO:0016791">
    <property type="term" value="F:phosphatase activity"/>
    <property type="evidence" value="ECO:0007669"/>
    <property type="project" value="TreeGrafter"/>
</dbReference>
<dbReference type="Proteomes" id="UP000015445">
    <property type="component" value="Unassembled WGS sequence"/>
</dbReference>
<dbReference type="InterPro" id="IPR052016">
    <property type="entry name" value="Bact_Sigma-Reg"/>
</dbReference>
<feature type="transmembrane region" description="Helical" evidence="2">
    <location>
        <begin position="51"/>
        <end position="69"/>
    </location>
</feature>
<keyword evidence="2" id="KW-0472">Membrane</keyword>
<reference evidence="4" key="1">
    <citation type="submission" date="2013-05" db="EMBL/GenBank/DDBJ databases">
        <authorList>
            <person name="Harkins D.M."/>
            <person name="Durkin A.S."/>
            <person name="Brinkac L.M."/>
            <person name="Haft D.H."/>
            <person name="Selengut J.D."/>
            <person name="Sanka R."/>
            <person name="DePew J."/>
            <person name="Purushe J."/>
            <person name="Galloway R.L."/>
            <person name="Vinetz J.M."/>
            <person name="Sutton G.G."/>
            <person name="Nierman W.C."/>
            <person name="Fouts D.E."/>
        </authorList>
    </citation>
    <scope>NUCLEOTIDE SEQUENCE [LARGE SCALE GENOMIC DNA]</scope>
    <source>
        <strain evidence="4">80-412</strain>
    </source>
</reference>
<evidence type="ECO:0000259" key="3">
    <source>
        <dbReference type="SMART" id="SM00331"/>
    </source>
</evidence>
<keyword evidence="2" id="KW-1133">Transmembrane helix</keyword>
<sequence length="482" mass="54599">MPDVSGNAGAQRLKRFKSMQFTLKEKIAINSKVNDDFEIYLQGIVREWMQVLTMLCIILIPFFLLLDYYTQPPHLHLRFAIYRGATTVLVIIEYLLIRFTHPNRSYPLHGYIISSMISLMIVLMTVDLGGFNSSYYAGLMLVLMAVNILLSWRPIHSVVNGFLVLFIYLGFNIVEDQPFDPRIIVNNLFFLGSTIIITAAISWVRFKLVRSEYLLRAELVGANQNLDNSRAEVLRARDALWGEMQLAKMIQTALLPRKTNIGHYEVAALMVPTDSVGGDYYDIIDAPNGEKWVGIGDVSGHGVESGLIMMMAQTAIQAIVQQKAMLNPSEVLNEANRVIKENIARLGTDRYMTMMLFRLEDNYLVVSGKHMDLMIYRAQEKKVEVIPTTGSWLGIVDDLGDVLENHKVPMSVGDIVLLYTDGITEARNQSDELFGEERLIKLLESYAKLPLRQLGTEIFSKVTEFEKVQSDDMTILLLKNKG</sequence>
<feature type="transmembrane region" description="Helical" evidence="2">
    <location>
        <begin position="157"/>
        <end position="174"/>
    </location>
</feature>
<proteinExistence type="predicted"/>
<evidence type="ECO:0000313" key="4">
    <source>
        <dbReference type="EMBL" id="EQA81777.1"/>
    </source>
</evidence>
<dbReference type="SMART" id="SM00331">
    <property type="entry name" value="PP2C_SIG"/>
    <property type="match status" value="1"/>
</dbReference>
<name>T0G6D2_9LEPT</name>
<dbReference type="PANTHER" id="PTHR43156:SF2">
    <property type="entry name" value="STAGE II SPORULATION PROTEIN E"/>
    <property type="match status" value="1"/>
</dbReference>
<keyword evidence="5" id="KW-1185">Reference proteome</keyword>